<keyword evidence="2" id="KW-1133">Transmembrane helix</keyword>
<accession>A0A8J9VZL2</accession>
<keyword evidence="2" id="KW-0472">Membrane</keyword>
<feature type="transmembrane region" description="Helical" evidence="2">
    <location>
        <begin position="24"/>
        <end position="47"/>
    </location>
</feature>
<evidence type="ECO:0000256" key="2">
    <source>
        <dbReference type="SAM" id="Phobius"/>
    </source>
</evidence>
<proteinExistence type="predicted"/>
<evidence type="ECO:0000313" key="4">
    <source>
        <dbReference type="Proteomes" id="UP000838412"/>
    </source>
</evidence>
<dbReference type="Proteomes" id="UP000838412">
    <property type="component" value="Chromosome 11"/>
</dbReference>
<reference evidence="3" key="1">
    <citation type="submission" date="2022-01" db="EMBL/GenBank/DDBJ databases">
        <authorList>
            <person name="Braso-Vives M."/>
        </authorList>
    </citation>
    <scope>NUCLEOTIDE SEQUENCE</scope>
</reference>
<evidence type="ECO:0000256" key="1">
    <source>
        <dbReference type="SAM" id="MobiDB-lite"/>
    </source>
</evidence>
<feature type="region of interest" description="Disordered" evidence="1">
    <location>
        <begin position="73"/>
        <end position="97"/>
    </location>
</feature>
<feature type="compositionally biased region" description="Polar residues" evidence="1">
    <location>
        <begin position="75"/>
        <end position="86"/>
    </location>
</feature>
<organism evidence="3 4">
    <name type="scientific">Branchiostoma lanceolatum</name>
    <name type="common">Common lancelet</name>
    <name type="synonym">Amphioxus lanceolatum</name>
    <dbReference type="NCBI Taxonomy" id="7740"/>
    <lineage>
        <taxon>Eukaryota</taxon>
        <taxon>Metazoa</taxon>
        <taxon>Chordata</taxon>
        <taxon>Cephalochordata</taxon>
        <taxon>Leptocardii</taxon>
        <taxon>Amphioxiformes</taxon>
        <taxon>Branchiostomatidae</taxon>
        <taxon>Branchiostoma</taxon>
    </lineage>
</organism>
<name>A0A8J9VZL2_BRALA</name>
<feature type="compositionally biased region" description="Basic and acidic residues" evidence="1">
    <location>
        <begin position="87"/>
        <end position="97"/>
    </location>
</feature>
<gene>
    <name evidence="3" type="primary">Hypp5905</name>
    <name evidence="3" type="ORF">BLAG_LOCUS4066</name>
</gene>
<sequence>MLTKSGPSGPDVTDASPAIDVTSIIMLLLFILLLASLMWLCCCGWKIEGPMTDTWRTKPIGDPLGFGTGFETRLKSASSQSTISTRDSQEPRRISFV</sequence>
<dbReference type="AlphaFoldDB" id="A0A8J9VZL2"/>
<keyword evidence="4" id="KW-1185">Reference proteome</keyword>
<protein>
    <submittedName>
        <fullName evidence="3">Hypp5905 protein</fullName>
    </submittedName>
</protein>
<keyword evidence="2" id="KW-0812">Transmembrane</keyword>
<dbReference type="EMBL" id="OV696696">
    <property type="protein sequence ID" value="CAH1239925.1"/>
    <property type="molecule type" value="Genomic_DNA"/>
</dbReference>
<evidence type="ECO:0000313" key="3">
    <source>
        <dbReference type="EMBL" id="CAH1239925.1"/>
    </source>
</evidence>